<protein>
    <recommendedName>
        <fullName evidence="3">t-SNARE coiled-coil homology domain-containing protein</fullName>
    </recommendedName>
</protein>
<evidence type="ECO:0000256" key="1">
    <source>
        <dbReference type="SAM" id="Phobius"/>
    </source>
</evidence>
<sequence length="87" mass="9946">MLEEDVLEQLQWQVLTLKETMQTLNQMVYETQPQLDTLEDVILASKQEVRTASTEMVVAQEYQSSWYYYTAGLIASVGTTVALLLLL</sequence>
<dbReference type="EMBL" id="MN739974">
    <property type="protein sequence ID" value="QHT80725.1"/>
    <property type="molecule type" value="Genomic_DNA"/>
</dbReference>
<organism evidence="2">
    <name type="scientific">viral metagenome</name>
    <dbReference type="NCBI Taxonomy" id="1070528"/>
    <lineage>
        <taxon>unclassified sequences</taxon>
        <taxon>metagenomes</taxon>
        <taxon>organismal metagenomes</taxon>
    </lineage>
</organism>
<evidence type="ECO:0000313" key="2">
    <source>
        <dbReference type="EMBL" id="QHT80725.1"/>
    </source>
</evidence>
<reference evidence="2" key="1">
    <citation type="journal article" date="2020" name="Nature">
        <title>Giant virus diversity and host interactions through global metagenomics.</title>
        <authorList>
            <person name="Schulz F."/>
            <person name="Roux S."/>
            <person name="Paez-Espino D."/>
            <person name="Jungbluth S."/>
            <person name="Walsh D.A."/>
            <person name="Denef V.J."/>
            <person name="McMahon K.D."/>
            <person name="Konstantinidis K.T."/>
            <person name="Eloe-Fadrosh E.A."/>
            <person name="Kyrpides N.C."/>
            <person name="Woyke T."/>
        </authorList>
    </citation>
    <scope>NUCLEOTIDE SEQUENCE</scope>
    <source>
        <strain evidence="2">GVMAG-M-3300023184-121</strain>
    </source>
</reference>
<keyword evidence="1" id="KW-1133">Transmembrane helix</keyword>
<keyword evidence="1" id="KW-0812">Transmembrane</keyword>
<dbReference type="AlphaFoldDB" id="A0A6C0HKP7"/>
<feature type="transmembrane region" description="Helical" evidence="1">
    <location>
        <begin position="66"/>
        <end position="86"/>
    </location>
</feature>
<dbReference type="SUPFAM" id="SSF58038">
    <property type="entry name" value="SNARE fusion complex"/>
    <property type="match status" value="1"/>
</dbReference>
<dbReference type="Gene3D" id="1.20.5.110">
    <property type="match status" value="1"/>
</dbReference>
<keyword evidence="1" id="KW-0472">Membrane</keyword>
<evidence type="ECO:0008006" key="3">
    <source>
        <dbReference type="Google" id="ProtNLM"/>
    </source>
</evidence>
<name>A0A6C0HKP7_9ZZZZ</name>
<accession>A0A6C0HKP7</accession>
<proteinExistence type="predicted"/>